<dbReference type="Proteomes" id="UP001151516">
    <property type="component" value="Unassembled WGS sequence"/>
</dbReference>
<name>A0A9W8GLA9_9FUNG</name>
<keyword evidence="3" id="KW-0732">Signal</keyword>
<keyword evidence="2" id="KW-0472">Membrane</keyword>
<gene>
    <name evidence="4" type="ORF">IWW39_002231</name>
</gene>
<evidence type="ECO:0000256" key="1">
    <source>
        <dbReference type="SAM" id="MobiDB-lite"/>
    </source>
</evidence>
<feature type="compositionally biased region" description="Polar residues" evidence="1">
    <location>
        <begin position="206"/>
        <end position="220"/>
    </location>
</feature>
<comment type="caution">
    <text evidence="4">The sequence shown here is derived from an EMBL/GenBank/DDBJ whole genome shotgun (WGS) entry which is preliminary data.</text>
</comment>
<dbReference type="OrthoDB" id="5589170at2759"/>
<feature type="region of interest" description="Disordered" evidence="1">
    <location>
        <begin position="204"/>
        <end position="260"/>
    </location>
</feature>
<feature type="compositionally biased region" description="Low complexity" evidence="1">
    <location>
        <begin position="230"/>
        <end position="249"/>
    </location>
</feature>
<feature type="signal peptide" evidence="3">
    <location>
        <begin position="1"/>
        <end position="26"/>
    </location>
</feature>
<keyword evidence="2" id="KW-1133">Transmembrane helix</keyword>
<feature type="chain" id="PRO_5040732059" evidence="3">
    <location>
        <begin position="27"/>
        <end position="332"/>
    </location>
</feature>
<reference evidence="4" key="1">
    <citation type="submission" date="2022-07" db="EMBL/GenBank/DDBJ databases">
        <title>Phylogenomic reconstructions and comparative analyses of Kickxellomycotina fungi.</title>
        <authorList>
            <person name="Reynolds N.K."/>
            <person name="Stajich J.E."/>
            <person name="Barry K."/>
            <person name="Grigoriev I.V."/>
            <person name="Crous P."/>
            <person name="Smith M.E."/>
        </authorList>
    </citation>
    <scope>NUCLEOTIDE SEQUENCE</scope>
    <source>
        <strain evidence="4">CBS 109367</strain>
    </source>
</reference>
<evidence type="ECO:0000313" key="5">
    <source>
        <dbReference type="Proteomes" id="UP001151516"/>
    </source>
</evidence>
<keyword evidence="5" id="KW-1185">Reference proteome</keyword>
<proteinExistence type="predicted"/>
<accession>A0A9W8GLA9</accession>
<keyword evidence="2" id="KW-0812">Transmembrane</keyword>
<feature type="transmembrane region" description="Helical" evidence="2">
    <location>
        <begin position="288"/>
        <end position="309"/>
    </location>
</feature>
<protein>
    <submittedName>
        <fullName evidence="4">Uncharacterized protein</fullName>
    </submittedName>
</protein>
<organism evidence="4 5">
    <name type="scientific">Coemansia spiralis</name>
    <dbReference type="NCBI Taxonomy" id="417178"/>
    <lineage>
        <taxon>Eukaryota</taxon>
        <taxon>Fungi</taxon>
        <taxon>Fungi incertae sedis</taxon>
        <taxon>Zoopagomycota</taxon>
        <taxon>Kickxellomycotina</taxon>
        <taxon>Kickxellomycetes</taxon>
        <taxon>Kickxellales</taxon>
        <taxon>Kickxellaceae</taxon>
        <taxon>Coemansia</taxon>
    </lineage>
</organism>
<evidence type="ECO:0000313" key="4">
    <source>
        <dbReference type="EMBL" id="KAJ2688402.1"/>
    </source>
</evidence>
<evidence type="ECO:0000256" key="2">
    <source>
        <dbReference type="SAM" id="Phobius"/>
    </source>
</evidence>
<dbReference type="AlphaFoldDB" id="A0A9W8GLA9"/>
<dbReference type="EMBL" id="JANBTX010000047">
    <property type="protein sequence ID" value="KAJ2688402.1"/>
    <property type="molecule type" value="Genomic_DNA"/>
</dbReference>
<evidence type="ECO:0000256" key="3">
    <source>
        <dbReference type="SAM" id="SignalP"/>
    </source>
</evidence>
<sequence>MVLLSRWARSAAILVTGICCFALGAAGDGSGTISTRQIQANPVGVTFDYKLAWVDVQSSTFGVSMQVNAQPTYINGTKWSLLIRYDPSAKANIIQVTDGWGLGIYDYSSWAFLPSKDPFNIMYFTVHSSGQMNLEDTVLKLAEPTYFFLALSTGSGSSFSSGYELKKDLDYTINRGVNFAEIPKARFGPWLSLSNVPPEARITFAPSAQPTKTGAATSGDISVIRTGDATPLSPTSTPTSSTKPTSTATDDGDAASSTVLPPAKYIPGDPNYDRSVNPIGTQLTGSHIGLYLVSVILGIGILAHALGTIRRFQYKRQYHLSVRHSKAGSLLV</sequence>